<gene>
    <name evidence="1" type="ORF">WR25_21000</name>
</gene>
<comment type="caution">
    <text evidence="1">The sequence shown here is derived from an EMBL/GenBank/DDBJ whole genome shotgun (WGS) entry which is preliminary data.</text>
</comment>
<dbReference type="Proteomes" id="UP000218231">
    <property type="component" value="Unassembled WGS sequence"/>
</dbReference>
<accession>A0A2A2K3R7</accession>
<sequence length="196" mass="21019">MIAIGARGGDEYVDARAAECRARHQRHVGNLPARVPHRLQPEQVEDLRLGGPAVLSRLAGPQDEGDLARGAVVLRAIGCEHLVGEALTGHPGFACRHSTDVERVGITTGGQRVGVTDRVLHRPGLDIAASQRRHDRVDLARGVRQPCGVVARTCGQVGGKRILAGDRPGNGVERRSVIAVTGQHRLHQPRCRSGIR</sequence>
<dbReference type="EMBL" id="LIAE01009715">
    <property type="protein sequence ID" value="PAV68646.1"/>
    <property type="molecule type" value="Genomic_DNA"/>
</dbReference>
<evidence type="ECO:0000313" key="1">
    <source>
        <dbReference type="EMBL" id="PAV68646.1"/>
    </source>
</evidence>
<protein>
    <submittedName>
        <fullName evidence="1">Uncharacterized protein</fullName>
    </submittedName>
</protein>
<keyword evidence="2" id="KW-1185">Reference proteome</keyword>
<evidence type="ECO:0000313" key="2">
    <source>
        <dbReference type="Proteomes" id="UP000218231"/>
    </source>
</evidence>
<organism evidence="1 2">
    <name type="scientific">Diploscapter pachys</name>
    <dbReference type="NCBI Taxonomy" id="2018661"/>
    <lineage>
        <taxon>Eukaryota</taxon>
        <taxon>Metazoa</taxon>
        <taxon>Ecdysozoa</taxon>
        <taxon>Nematoda</taxon>
        <taxon>Chromadorea</taxon>
        <taxon>Rhabditida</taxon>
        <taxon>Rhabditina</taxon>
        <taxon>Rhabditomorpha</taxon>
        <taxon>Rhabditoidea</taxon>
        <taxon>Rhabditidae</taxon>
        <taxon>Diploscapter</taxon>
    </lineage>
</organism>
<reference evidence="1 2" key="1">
    <citation type="journal article" date="2017" name="Curr. Biol.">
        <title>Genome architecture and evolution of a unichromosomal asexual nematode.</title>
        <authorList>
            <person name="Fradin H."/>
            <person name="Zegar C."/>
            <person name="Gutwein M."/>
            <person name="Lucas J."/>
            <person name="Kovtun M."/>
            <person name="Corcoran D."/>
            <person name="Baugh L.R."/>
            <person name="Kiontke K."/>
            <person name="Gunsalus K."/>
            <person name="Fitch D.H."/>
            <person name="Piano F."/>
        </authorList>
    </citation>
    <scope>NUCLEOTIDE SEQUENCE [LARGE SCALE GENOMIC DNA]</scope>
    <source>
        <strain evidence="1">PF1309</strain>
    </source>
</reference>
<name>A0A2A2K3R7_9BILA</name>
<proteinExistence type="predicted"/>
<dbReference type="AlphaFoldDB" id="A0A2A2K3R7"/>